<feature type="region of interest" description="Disordered" evidence="10">
    <location>
        <begin position="161"/>
        <end position="211"/>
    </location>
</feature>
<dbReference type="GO" id="GO:0005634">
    <property type="term" value="C:nucleus"/>
    <property type="evidence" value="ECO:0007669"/>
    <property type="project" value="UniProtKB-SubCell"/>
</dbReference>
<name>A0AA88QV96_9ASTE</name>
<feature type="compositionally biased region" description="Polar residues" evidence="10">
    <location>
        <begin position="383"/>
        <end position="395"/>
    </location>
</feature>
<evidence type="ECO:0000313" key="12">
    <source>
        <dbReference type="EMBL" id="KAK2972384.1"/>
    </source>
</evidence>
<dbReference type="InterPro" id="IPR045174">
    <property type="entry name" value="Dof"/>
</dbReference>
<dbReference type="Pfam" id="PF02701">
    <property type="entry name" value="Zn_ribbon_Dof"/>
    <property type="match status" value="1"/>
</dbReference>
<keyword evidence="7 8" id="KW-0539">Nucleus</keyword>
<keyword evidence="1 9" id="KW-0479">Metal-binding</keyword>
<feature type="region of interest" description="Disordered" evidence="10">
    <location>
        <begin position="357"/>
        <end position="409"/>
    </location>
</feature>
<evidence type="ECO:0000256" key="8">
    <source>
        <dbReference type="PROSITE-ProRule" id="PRU00071"/>
    </source>
</evidence>
<feature type="region of interest" description="Disordered" evidence="10">
    <location>
        <begin position="57"/>
        <end position="102"/>
    </location>
</feature>
<dbReference type="GO" id="GO:0008270">
    <property type="term" value="F:zinc ion binding"/>
    <property type="evidence" value="ECO:0007669"/>
    <property type="project" value="UniProtKB-KW"/>
</dbReference>
<evidence type="ECO:0000313" key="13">
    <source>
        <dbReference type="Proteomes" id="UP001187471"/>
    </source>
</evidence>
<keyword evidence="6 9" id="KW-0804">Transcription</keyword>
<comment type="subcellular location">
    <subcellularLocation>
        <location evidence="8 9">Nucleus</location>
    </subcellularLocation>
</comment>
<feature type="compositionally biased region" description="Polar residues" evidence="10">
    <location>
        <begin position="57"/>
        <end position="71"/>
    </location>
</feature>
<evidence type="ECO:0000256" key="4">
    <source>
        <dbReference type="ARBA" id="ARBA00023015"/>
    </source>
</evidence>
<dbReference type="InterPro" id="IPR003851">
    <property type="entry name" value="Znf_Dof"/>
</dbReference>
<dbReference type="GO" id="GO:0003677">
    <property type="term" value="F:DNA binding"/>
    <property type="evidence" value="ECO:0007669"/>
    <property type="project" value="UniProtKB-UniRule"/>
</dbReference>
<evidence type="ECO:0000256" key="7">
    <source>
        <dbReference type="ARBA" id="ARBA00023242"/>
    </source>
</evidence>
<dbReference type="PANTHER" id="PTHR31992:SF193">
    <property type="entry name" value="DOF ZINC FINGER PROTEIN DOF3.6"/>
    <property type="match status" value="1"/>
</dbReference>
<reference evidence="12" key="1">
    <citation type="submission" date="2022-12" db="EMBL/GenBank/DDBJ databases">
        <title>Draft genome assemblies for two species of Escallonia (Escalloniales).</title>
        <authorList>
            <person name="Chanderbali A."/>
            <person name="Dervinis C."/>
            <person name="Anghel I."/>
            <person name="Soltis D."/>
            <person name="Soltis P."/>
            <person name="Zapata F."/>
        </authorList>
    </citation>
    <scope>NUCLEOTIDE SEQUENCE</scope>
    <source>
        <strain evidence="12">UCBG92.1500</strain>
        <tissue evidence="12">Leaf</tissue>
    </source>
</reference>
<keyword evidence="3 9" id="KW-0862">Zinc</keyword>
<evidence type="ECO:0000256" key="6">
    <source>
        <dbReference type="ARBA" id="ARBA00023163"/>
    </source>
</evidence>
<keyword evidence="5 8" id="KW-0238">DNA-binding</keyword>
<evidence type="ECO:0000256" key="9">
    <source>
        <dbReference type="RuleBase" id="RU369094"/>
    </source>
</evidence>
<keyword evidence="13" id="KW-1185">Reference proteome</keyword>
<feature type="compositionally biased region" description="Low complexity" evidence="10">
    <location>
        <begin position="177"/>
        <end position="211"/>
    </location>
</feature>
<evidence type="ECO:0000256" key="5">
    <source>
        <dbReference type="ARBA" id="ARBA00023125"/>
    </source>
</evidence>
<keyword evidence="2 8" id="KW-0863">Zinc-finger</keyword>
<protein>
    <recommendedName>
        <fullName evidence="9">Dof zinc finger protein</fullName>
    </recommendedName>
</protein>
<comment type="function">
    <text evidence="9">Transcription factor that binds specifically to a 5'-AA[AG]G-3' consensus core sequence.</text>
</comment>
<dbReference type="EMBL" id="JAVXUO010002530">
    <property type="protein sequence ID" value="KAK2972384.1"/>
    <property type="molecule type" value="Genomic_DNA"/>
</dbReference>
<evidence type="ECO:0000256" key="2">
    <source>
        <dbReference type="ARBA" id="ARBA00022771"/>
    </source>
</evidence>
<evidence type="ECO:0000256" key="1">
    <source>
        <dbReference type="ARBA" id="ARBA00022723"/>
    </source>
</evidence>
<gene>
    <name evidence="12" type="ORF">RJ640_014442</name>
</gene>
<organism evidence="12 13">
    <name type="scientific">Escallonia rubra</name>
    <dbReference type="NCBI Taxonomy" id="112253"/>
    <lineage>
        <taxon>Eukaryota</taxon>
        <taxon>Viridiplantae</taxon>
        <taxon>Streptophyta</taxon>
        <taxon>Embryophyta</taxon>
        <taxon>Tracheophyta</taxon>
        <taxon>Spermatophyta</taxon>
        <taxon>Magnoliopsida</taxon>
        <taxon>eudicotyledons</taxon>
        <taxon>Gunneridae</taxon>
        <taxon>Pentapetalae</taxon>
        <taxon>asterids</taxon>
        <taxon>campanulids</taxon>
        <taxon>Escalloniales</taxon>
        <taxon>Escalloniaceae</taxon>
        <taxon>Escallonia</taxon>
    </lineage>
</organism>
<dbReference type="PROSITE" id="PS50884">
    <property type="entry name" value="ZF_DOF_2"/>
    <property type="match status" value="1"/>
</dbReference>
<dbReference type="AlphaFoldDB" id="A0AA88QV96"/>
<dbReference type="GO" id="GO:0003700">
    <property type="term" value="F:DNA-binding transcription factor activity"/>
    <property type="evidence" value="ECO:0007669"/>
    <property type="project" value="UniProtKB-UniRule"/>
</dbReference>
<accession>A0AA88QV96</accession>
<dbReference type="PROSITE" id="PS01361">
    <property type="entry name" value="ZF_DOF_1"/>
    <property type="match status" value="1"/>
</dbReference>
<feature type="domain" description="Dof-type" evidence="11">
    <location>
        <begin position="120"/>
        <end position="174"/>
    </location>
</feature>
<sequence>MFMEVHTFVHLQALILPLDAPNHSAGTLNMMHTNEIASFGLILVAYLDPSNWQQGLQQTNYQTGGSGSIPNPQLPPQGLQQQPPPPLQGGGGSVGAGSIRPGSMADRARMANIPVPETAQKCPRCESTNTKFCYFNNYSLTQPRHFCKTCRRYWTRGGALRNVPVGGGCRRNKRSKGSSNTGANNTSSTSKSPASSGTAGGNNSTSSSIPSGSNATGVVANLLGLASSQIPQFRFMAPMTSQLSDHYGGGGEIGLNYGGISTPVGTTSEMNFQLGSNLLLGGGGGAGVGSYMLQQQAQAQAQAHHQFPFLGGLDPSSTGLLYPFHGGDGGGGEPSGYAGGKLVNTSMLSQLASVKMEDNNNHNNNNQDQSNLSRQFLGGIPGNDQQWSTTGTAWTDLSGFSSSSTSNPL</sequence>
<proteinExistence type="predicted"/>
<dbReference type="Proteomes" id="UP001187471">
    <property type="component" value="Unassembled WGS sequence"/>
</dbReference>
<evidence type="ECO:0000259" key="11">
    <source>
        <dbReference type="PROSITE" id="PS50884"/>
    </source>
</evidence>
<evidence type="ECO:0000256" key="10">
    <source>
        <dbReference type="SAM" id="MobiDB-lite"/>
    </source>
</evidence>
<evidence type="ECO:0000256" key="3">
    <source>
        <dbReference type="ARBA" id="ARBA00022833"/>
    </source>
</evidence>
<comment type="caution">
    <text evidence="12">The sequence shown here is derived from an EMBL/GenBank/DDBJ whole genome shotgun (WGS) entry which is preliminary data.</text>
</comment>
<keyword evidence="4 9" id="KW-0805">Transcription regulation</keyword>
<dbReference type="PANTHER" id="PTHR31992">
    <property type="entry name" value="DOF ZINC FINGER PROTEIN DOF1.4-RELATED"/>
    <property type="match status" value="1"/>
</dbReference>
<feature type="compositionally biased region" description="Low complexity" evidence="10">
    <location>
        <begin position="398"/>
        <end position="409"/>
    </location>
</feature>